<proteinExistence type="predicted"/>
<comment type="subcellular location">
    <subcellularLocation>
        <location evidence="1">Cell projection</location>
        <location evidence="1">Cilium</location>
    </subcellularLocation>
</comment>
<sequence>MSNVLEATGAQTRVSDEQIHTSACGSAIEINYDDEESHPVVVPFFAEWAFGSRPGGRALNLSVDGKGLLAYSSAHAIVLYDYKSHSQRLLLGHKNNVVAMATDSSGSWLVSVDGGGKLESSAVIVWDLSSS</sequence>
<dbReference type="SUPFAM" id="SSF50969">
    <property type="entry name" value="YVTN repeat-like/Quinoprotein amine dehydrogenase"/>
    <property type="match status" value="1"/>
</dbReference>
<evidence type="ECO:0000313" key="6">
    <source>
        <dbReference type="RefSeq" id="XP_052126332.1"/>
    </source>
</evidence>
<dbReference type="AlphaFoldDB" id="A0A9C6WSA5"/>
<reference evidence="6" key="1">
    <citation type="submission" date="2025-08" db="UniProtKB">
        <authorList>
            <consortium name="RefSeq"/>
        </authorList>
    </citation>
    <scope>IDENTIFICATION</scope>
    <source>
        <tissue evidence="6">Whole organism</tissue>
    </source>
</reference>
<dbReference type="PANTHER" id="PTHR13720:SF13">
    <property type="entry name" value="CILIA- AND FLAGELLA-ASSOCIATED PROTEIN 251"/>
    <property type="match status" value="1"/>
</dbReference>
<keyword evidence="5" id="KW-1185">Reference proteome</keyword>
<evidence type="ECO:0000256" key="2">
    <source>
        <dbReference type="ARBA" id="ARBA00022574"/>
    </source>
</evidence>
<dbReference type="OrthoDB" id="10391967at2759"/>
<name>A0A9C6WSA5_FRAOC</name>
<keyword evidence="3" id="KW-0677">Repeat</keyword>
<dbReference type="InterPro" id="IPR011044">
    <property type="entry name" value="Quino_amine_DH_bsu"/>
</dbReference>
<accession>A0A9C6WSA5</accession>
<dbReference type="Gene3D" id="2.130.10.10">
    <property type="entry name" value="YVTN repeat-like/Quinoprotein amine dehydrogenase"/>
    <property type="match status" value="1"/>
</dbReference>
<keyword evidence="4" id="KW-0966">Cell projection</keyword>
<dbReference type="InterPro" id="IPR050630">
    <property type="entry name" value="WD_repeat_EMAP"/>
</dbReference>
<dbReference type="RefSeq" id="XP_052126332.1">
    <property type="nucleotide sequence ID" value="XM_052270372.1"/>
</dbReference>
<dbReference type="KEGG" id="foc:127750001"/>
<dbReference type="GeneID" id="127750001"/>
<dbReference type="PANTHER" id="PTHR13720">
    <property type="entry name" value="WD-40 REPEAT PROTEIN"/>
    <property type="match status" value="1"/>
</dbReference>
<dbReference type="Proteomes" id="UP000504606">
    <property type="component" value="Unplaced"/>
</dbReference>
<evidence type="ECO:0000256" key="4">
    <source>
        <dbReference type="ARBA" id="ARBA00023273"/>
    </source>
</evidence>
<evidence type="ECO:0000256" key="3">
    <source>
        <dbReference type="ARBA" id="ARBA00022737"/>
    </source>
</evidence>
<dbReference type="GO" id="GO:0031514">
    <property type="term" value="C:motile cilium"/>
    <property type="evidence" value="ECO:0007669"/>
    <property type="project" value="TreeGrafter"/>
</dbReference>
<protein>
    <submittedName>
        <fullName evidence="6">Cilia- and flagella-associated protein 251-like</fullName>
    </submittedName>
</protein>
<evidence type="ECO:0000256" key="1">
    <source>
        <dbReference type="ARBA" id="ARBA00004138"/>
    </source>
</evidence>
<evidence type="ECO:0000313" key="5">
    <source>
        <dbReference type="Proteomes" id="UP000504606"/>
    </source>
</evidence>
<gene>
    <name evidence="6" type="primary">LOC127750001</name>
</gene>
<dbReference type="InterPro" id="IPR015943">
    <property type="entry name" value="WD40/YVTN_repeat-like_dom_sf"/>
</dbReference>
<organism evidence="5 6">
    <name type="scientific">Frankliniella occidentalis</name>
    <name type="common">Western flower thrips</name>
    <name type="synonym">Euthrips occidentalis</name>
    <dbReference type="NCBI Taxonomy" id="133901"/>
    <lineage>
        <taxon>Eukaryota</taxon>
        <taxon>Metazoa</taxon>
        <taxon>Ecdysozoa</taxon>
        <taxon>Arthropoda</taxon>
        <taxon>Hexapoda</taxon>
        <taxon>Insecta</taxon>
        <taxon>Pterygota</taxon>
        <taxon>Neoptera</taxon>
        <taxon>Paraneoptera</taxon>
        <taxon>Thysanoptera</taxon>
        <taxon>Terebrantia</taxon>
        <taxon>Thripoidea</taxon>
        <taxon>Thripidae</taxon>
        <taxon>Frankliniella</taxon>
    </lineage>
</organism>
<keyword evidence="2" id="KW-0853">WD repeat</keyword>